<evidence type="ECO:0000256" key="4">
    <source>
        <dbReference type="ARBA" id="ARBA00022692"/>
    </source>
</evidence>
<name>A0ABS2DKT0_9BACI</name>
<evidence type="ECO:0000256" key="1">
    <source>
        <dbReference type="ARBA" id="ARBA00004651"/>
    </source>
</evidence>
<feature type="transmembrane region" description="Helical" evidence="7">
    <location>
        <begin position="46"/>
        <end position="63"/>
    </location>
</feature>
<keyword evidence="6 7" id="KW-0472">Membrane</keyword>
<comment type="subcellular location">
    <subcellularLocation>
        <location evidence="1">Cell membrane</location>
        <topology evidence="1">Multi-pass membrane protein</topology>
    </subcellularLocation>
</comment>
<organism evidence="8 9">
    <name type="scientific">Bacillus suaedaesalsae</name>
    <dbReference type="NCBI Taxonomy" id="2810349"/>
    <lineage>
        <taxon>Bacteria</taxon>
        <taxon>Bacillati</taxon>
        <taxon>Bacillota</taxon>
        <taxon>Bacilli</taxon>
        <taxon>Bacillales</taxon>
        <taxon>Bacillaceae</taxon>
        <taxon>Bacillus</taxon>
    </lineage>
</organism>
<evidence type="ECO:0000256" key="2">
    <source>
        <dbReference type="ARBA" id="ARBA00022475"/>
    </source>
</evidence>
<protein>
    <submittedName>
        <fullName evidence="8">Undecaprenyl/decaprenyl-phosphate alpha-N-acetylglucosaminyl 1-phosphate transferase</fullName>
    </submittedName>
</protein>
<comment type="caution">
    <text evidence="8">The sequence shown here is derived from an EMBL/GenBank/DDBJ whole genome shotgun (WGS) entry which is preliminary data.</text>
</comment>
<evidence type="ECO:0000313" key="8">
    <source>
        <dbReference type="EMBL" id="MBM6619073.1"/>
    </source>
</evidence>
<dbReference type="InterPro" id="IPR018480">
    <property type="entry name" value="PNAcMuramoyl-5peptid_Trfase_CS"/>
</dbReference>
<dbReference type="InterPro" id="IPR000715">
    <property type="entry name" value="Glycosyl_transferase_4"/>
</dbReference>
<feature type="transmembrane region" description="Helical" evidence="7">
    <location>
        <begin position="234"/>
        <end position="252"/>
    </location>
</feature>
<keyword evidence="9" id="KW-1185">Reference proteome</keyword>
<feature type="transmembrane region" description="Helical" evidence="7">
    <location>
        <begin position="69"/>
        <end position="85"/>
    </location>
</feature>
<keyword evidence="5 7" id="KW-1133">Transmembrane helix</keyword>
<dbReference type="Proteomes" id="UP001518925">
    <property type="component" value="Unassembled WGS sequence"/>
</dbReference>
<dbReference type="Pfam" id="PF00953">
    <property type="entry name" value="Glycos_transf_4"/>
    <property type="match status" value="1"/>
</dbReference>
<dbReference type="PROSITE" id="PS01348">
    <property type="entry name" value="MRAY_2"/>
    <property type="match status" value="1"/>
</dbReference>
<feature type="transmembrane region" description="Helical" evidence="7">
    <location>
        <begin position="123"/>
        <end position="142"/>
    </location>
</feature>
<evidence type="ECO:0000256" key="7">
    <source>
        <dbReference type="SAM" id="Phobius"/>
    </source>
</evidence>
<proteinExistence type="predicted"/>
<dbReference type="PANTHER" id="PTHR22926:SF3">
    <property type="entry name" value="UNDECAPRENYL-PHOSPHATE ALPHA-N-ACETYLGLUCOSAMINYL 1-PHOSPHATE TRANSFERASE"/>
    <property type="match status" value="1"/>
</dbReference>
<evidence type="ECO:0000313" key="9">
    <source>
        <dbReference type="Proteomes" id="UP001518925"/>
    </source>
</evidence>
<keyword evidence="3 8" id="KW-0808">Transferase</keyword>
<sequence>MLFLTMAFCFLSSLLLTPLIRKLAIKIGATDQPNSRKVHTKVMPRLGGLSIFLSTLFGVLLLQPDNRDIVPILLGSSVIVITGILDDLYELSAKIKLLGQLIAAGIVISGGIYVKLINLPFDIVWHLGILSIPVTIVWIILVTNSINLIDGLDGLAAGVSSIVLLTIAVMAYLNLNNLVFIISLIVLASTLGFLPYNFHPAKIFMGDTGALYLGFIISVISLLGFKNITTVSLIIPIIILGVPLSDTFFAVVRRIVNKKPLSTPDKSHIHHCFIELGFSHKKTVLLIYLLSGIFGVAAIIFERTTLWGSFLVIGILLVFIELIVEFVGLVDKNYRPIINLIQRVLNTR</sequence>
<feature type="transmembrane region" description="Helical" evidence="7">
    <location>
        <begin position="154"/>
        <end position="173"/>
    </location>
</feature>
<feature type="transmembrane region" description="Helical" evidence="7">
    <location>
        <begin position="6"/>
        <end position="25"/>
    </location>
</feature>
<gene>
    <name evidence="8" type="ORF">JR050_15500</name>
</gene>
<feature type="transmembrane region" description="Helical" evidence="7">
    <location>
        <begin position="97"/>
        <end position="117"/>
    </location>
</feature>
<evidence type="ECO:0000256" key="3">
    <source>
        <dbReference type="ARBA" id="ARBA00022679"/>
    </source>
</evidence>
<keyword evidence="4 7" id="KW-0812">Transmembrane</keyword>
<dbReference type="PANTHER" id="PTHR22926">
    <property type="entry name" value="PHOSPHO-N-ACETYLMURAMOYL-PENTAPEPTIDE-TRANSFERASE"/>
    <property type="match status" value="1"/>
</dbReference>
<keyword evidence="2" id="KW-1003">Cell membrane</keyword>
<dbReference type="CDD" id="cd06853">
    <property type="entry name" value="GT_WecA_like"/>
    <property type="match status" value="1"/>
</dbReference>
<evidence type="ECO:0000256" key="5">
    <source>
        <dbReference type="ARBA" id="ARBA00022989"/>
    </source>
</evidence>
<dbReference type="GO" id="GO:0016740">
    <property type="term" value="F:transferase activity"/>
    <property type="evidence" value="ECO:0007669"/>
    <property type="project" value="UniProtKB-KW"/>
</dbReference>
<feature type="transmembrane region" description="Helical" evidence="7">
    <location>
        <begin position="179"/>
        <end position="198"/>
    </location>
</feature>
<feature type="transmembrane region" description="Helical" evidence="7">
    <location>
        <begin position="210"/>
        <end position="228"/>
    </location>
</feature>
<feature type="transmembrane region" description="Helical" evidence="7">
    <location>
        <begin position="283"/>
        <end position="301"/>
    </location>
</feature>
<evidence type="ECO:0000256" key="6">
    <source>
        <dbReference type="ARBA" id="ARBA00023136"/>
    </source>
</evidence>
<dbReference type="EMBL" id="JAFELM010000039">
    <property type="protein sequence ID" value="MBM6619073.1"/>
    <property type="molecule type" value="Genomic_DNA"/>
</dbReference>
<dbReference type="RefSeq" id="WP_204204431.1">
    <property type="nucleotide sequence ID" value="NZ_JAFELM010000039.1"/>
</dbReference>
<reference evidence="8 9" key="1">
    <citation type="submission" date="2021-02" db="EMBL/GenBank/DDBJ databases">
        <title>Bacillus sp. RD4P76, an endophyte from a halophyte.</title>
        <authorList>
            <person name="Sun J.-Q."/>
        </authorList>
    </citation>
    <scope>NUCLEOTIDE SEQUENCE [LARGE SCALE GENOMIC DNA]</scope>
    <source>
        <strain evidence="8 9">RD4P76</strain>
    </source>
</reference>
<accession>A0ABS2DKT0</accession>
<feature type="transmembrane region" description="Helical" evidence="7">
    <location>
        <begin position="307"/>
        <end position="330"/>
    </location>
</feature>